<reference evidence="1" key="1">
    <citation type="submission" date="2020-01" db="EMBL/GenBank/DDBJ databases">
        <authorList>
            <person name="Meier V. D."/>
            <person name="Meier V D."/>
        </authorList>
    </citation>
    <scope>NUCLEOTIDE SEQUENCE</scope>
    <source>
        <strain evidence="1">HLG_WM_MAG_03</strain>
    </source>
</reference>
<accession>A0A6S6U0B4</accession>
<gene>
    <name evidence="1" type="ORF">HELGO_WM53271</name>
</gene>
<evidence type="ECO:0000313" key="1">
    <source>
        <dbReference type="EMBL" id="CAA6820896.1"/>
    </source>
</evidence>
<protein>
    <submittedName>
        <fullName evidence="1">Uncharacterized protein</fullName>
    </submittedName>
</protein>
<organism evidence="1">
    <name type="scientific">uncultured Sulfurovum sp</name>
    <dbReference type="NCBI Taxonomy" id="269237"/>
    <lineage>
        <taxon>Bacteria</taxon>
        <taxon>Pseudomonadati</taxon>
        <taxon>Campylobacterota</taxon>
        <taxon>Epsilonproteobacteria</taxon>
        <taxon>Campylobacterales</taxon>
        <taxon>Sulfurovaceae</taxon>
        <taxon>Sulfurovum</taxon>
        <taxon>environmental samples</taxon>
    </lineage>
</organism>
<dbReference type="EMBL" id="CACVAR010000318">
    <property type="protein sequence ID" value="CAA6820896.1"/>
    <property type="molecule type" value="Genomic_DNA"/>
</dbReference>
<name>A0A6S6U0B4_9BACT</name>
<feature type="non-terminal residue" evidence="1">
    <location>
        <position position="34"/>
    </location>
</feature>
<dbReference type="AlphaFoldDB" id="A0A6S6U0B4"/>
<proteinExistence type="predicted"/>
<sequence length="34" mass="3960">MNKEIDSGESNFLSKLFSFRGVMNRTEYLIYGIV</sequence>